<comment type="caution">
    <text evidence="1">The sequence shown here is derived from an EMBL/GenBank/DDBJ whole genome shotgun (WGS) entry which is preliminary data.</text>
</comment>
<organism evidence="1">
    <name type="scientific">marine sediment metagenome</name>
    <dbReference type="NCBI Taxonomy" id="412755"/>
    <lineage>
        <taxon>unclassified sequences</taxon>
        <taxon>metagenomes</taxon>
        <taxon>ecological metagenomes</taxon>
    </lineage>
</organism>
<name>A0A0F8V9V9_9ZZZZ</name>
<accession>A0A0F8V9V9</accession>
<dbReference type="AlphaFoldDB" id="A0A0F8V9V9"/>
<protein>
    <submittedName>
        <fullName evidence="1">Uncharacterized protein</fullName>
    </submittedName>
</protein>
<reference evidence="1" key="1">
    <citation type="journal article" date="2015" name="Nature">
        <title>Complex archaea that bridge the gap between prokaryotes and eukaryotes.</title>
        <authorList>
            <person name="Spang A."/>
            <person name="Saw J.H."/>
            <person name="Jorgensen S.L."/>
            <person name="Zaremba-Niedzwiedzka K."/>
            <person name="Martijn J."/>
            <person name="Lind A.E."/>
            <person name="van Eijk R."/>
            <person name="Schleper C."/>
            <person name="Guy L."/>
            <person name="Ettema T.J."/>
        </authorList>
    </citation>
    <scope>NUCLEOTIDE SEQUENCE</scope>
</reference>
<gene>
    <name evidence="1" type="ORF">LCGC14_2784200</name>
</gene>
<sequence length="170" mass="19884">MNAKDYLKLMEIKNRLSLLKKPIVYHDDALEAVRLARKEERKKQFTNVMTESAQKLFDIKKIKARVRLEMAREMDDQFKLVLAKANSGISYIGYLIDDITALRKKFKNRFLKPQSDTLPKKSTPVGRDKEVKKKWVKIVDIVDIKKNIIKWILTAWKFVVNAVVESFGND</sequence>
<evidence type="ECO:0000313" key="1">
    <source>
        <dbReference type="EMBL" id="KKK41217.1"/>
    </source>
</evidence>
<dbReference type="EMBL" id="LAZR01070417">
    <property type="protein sequence ID" value="KKK41217.1"/>
    <property type="molecule type" value="Genomic_DNA"/>
</dbReference>
<proteinExistence type="predicted"/>